<dbReference type="NCBIfam" id="NF009047">
    <property type="entry name" value="PRK12381.1"/>
    <property type="match status" value="1"/>
</dbReference>
<dbReference type="EC" id="2.6.1.11" evidence="4"/>
<dbReference type="InterPro" id="IPR004636">
    <property type="entry name" value="AcOrn/SuccOrn_fam"/>
</dbReference>
<dbReference type="GO" id="GO:0030170">
    <property type="term" value="F:pyridoxal phosphate binding"/>
    <property type="evidence" value="ECO:0007669"/>
    <property type="project" value="InterPro"/>
</dbReference>
<proteinExistence type="inferred from homology"/>
<dbReference type="InterPro" id="IPR017652">
    <property type="entry name" value="Ac/SucOrn_transaminase_bac"/>
</dbReference>
<feature type="binding site" evidence="4">
    <location>
        <position position="281"/>
    </location>
    <ligand>
        <name>N(2)-acetyl-L-ornithine</name>
        <dbReference type="ChEBI" id="CHEBI:57805"/>
    </ligand>
</feature>
<dbReference type="SUPFAM" id="SSF53383">
    <property type="entry name" value="PLP-dependent transferases"/>
    <property type="match status" value="1"/>
</dbReference>
<comment type="miscellaneous">
    <text evidence="4">May also have succinyldiaminopimelate aminotransferase activity, thus carrying out the corresponding step in lysine biosynthesis.</text>
</comment>
<dbReference type="InterPro" id="IPR050103">
    <property type="entry name" value="Class-III_PLP-dep_AT"/>
</dbReference>
<dbReference type="PIRSF" id="PIRSF000521">
    <property type="entry name" value="Transaminase_4ab_Lys_Orn"/>
    <property type="match status" value="1"/>
</dbReference>
<keyword evidence="2 4" id="KW-0808">Transferase</keyword>
<evidence type="ECO:0000313" key="6">
    <source>
        <dbReference type="Proteomes" id="UP000031012"/>
    </source>
</evidence>
<evidence type="ECO:0000256" key="4">
    <source>
        <dbReference type="HAMAP-Rule" id="MF_01107"/>
    </source>
</evidence>
<evidence type="ECO:0000256" key="1">
    <source>
        <dbReference type="ARBA" id="ARBA00022576"/>
    </source>
</evidence>
<comment type="catalytic activity">
    <reaction evidence="4">
        <text>N(2)-acetyl-L-ornithine + 2-oxoglutarate = N-acetyl-L-glutamate 5-semialdehyde + L-glutamate</text>
        <dbReference type="Rhea" id="RHEA:18049"/>
        <dbReference type="ChEBI" id="CHEBI:16810"/>
        <dbReference type="ChEBI" id="CHEBI:29123"/>
        <dbReference type="ChEBI" id="CHEBI:29985"/>
        <dbReference type="ChEBI" id="CHEBI:57805"/>
        <dbReference type="EC" id="2.6.1.11"/>
    </reaction>
</comment>
<comment type="similarity">
    <text evidence="4">Belongs to the class-III pyridoxal-phosphate-dependent aminotransferase family. ArgD subfamily.</text>
</comment>
<dbReference type="GO" id="GO:0042802">
    <property type="term" value="F:identical protein binding"/>
    <property type="evidence" value="ECO:0007669"/>
    <property type="project" value="TreeGrafter"/>
</dbReference>
<accession>A0A0B2UB13</accession>
<feature type="binding site" evidence="4">
    <location>
        <position position="142"/>
    </location>
    <ligand>
        <name>N(2)-acetyl-L-ornithine</name>
        <dbReference type="ChEBI" id="CHEBI:57805"/>
    </ligand>
</feature>
<name>A0A0B2UB13_9GAMM</name>
<organism evidence="5 6">
    <name type="scientific">Acinetobacter oleivorans</name>
    <dbReference type="NCBI Taxonomy" id="1148157"/>
    <lineage>
        <taxon>Bacteria</taxon>
        <taxon>Pseudomonadati</taxon>
        <taxon>Pseudomonadota</taxon>
        <taxon>Gammaproteobacteria</taxon>
        <taxon>Moraxellales</taxon>
        <taxon>Moraxellaceae</taxon>
        <taxon>Acinetobacter</taxon>
    </lineage>
</organism>
<protein>
    <recommendedName>
        <fullName evidence="4">Acetylornithine aminotransferase</fullName>
        <shortName evidence="4">ACOAT</shortName>
        <ecNumber evidence="4">2.6.1.11</ecNumber>
    </recommendedName>
</protein>
<dbReference type="Gene3D" id="3.90.1150.10">
    <property type="entry name" value="Aspartate Aminotransferase, domain 1"/>
    <property type="match status" value="1"/>
</dbReference>
<dbReference type="NCBIfam" id="NF002325">
    <property type="entry name" value="PRK01278.1"/>
    <property type="match status" value="1"/>
</dbReference>
<dbReference type="GO" id="GO:0003992">
    <property type="term" value="F:N2-acetyl-L-ornithine:2-oxoglutarate 5-aminotransferase activity"/>
    <property type="evidence" value="ECO:0007669"/>
    <property type="project" value="UniProtKB-UniRule"/>
</dbReference>
<keyword evidence="4" id="KW-0055">Arginine biosynthesis</keyword>
<dbReference type="GO" id="GO:0006526">
    <property type="term" value="P:L-arginine biosynthetic process"/>
    <property type="evidence" value="ECO:0007669"/>
    <property type="project" value="UniProtKB-UniRule"/>
</dbReference>
<gene>
    <name evidence="4 5" type="primary">argD</name>
    <name evidence="5" type="ORF">DH17_01755</name>
</gene>
<keyword evidence="1 4" id="KW-0032">Aminotransferase</keyword>
<feature type="modified residue" description="N6-(pyridoxal phosphate)lysine" evidence="4">
    <location>
        <position position="253"/>
    </location>
</feature>
<feature type="binding site" evidence="4">
    <location>
        <position position="282"/>
    </location>
    <ligand>
        <name>pyridoxal 5'-phosphate</name>
        <dbReference type="ChEBI" id="CHEBI:597326"/>
    </ligand>
</feature>
<dbReference type="Proteomes" id="UP000031012">
    <property type="component" value="Unassembled WGS sequence"/>
</dbReference>
<dbReference type="UniPathway" id="UPA00068">
    <property type="reaction ID" value="UER00109"/>
</dbReference>
<dbReference type="InterPro" id="IPR015424">
    <property type="entry name" value="PyrdxlP-dep_Trfase"/>
</dbReference>
<feature type="binding site" evidence="4">
    <location>
        <position position="139"/>
    </location>
    <ligand>
        <name>pyridoxal 5'-phosphate</name>
        <dbReference type="ChEBI" id="CHEBI:597326"/>
    </ligand>
</feature>
<dbReference type="NCBIfam" id="NF003468">
    <property type="entry name" value="PRK05093.1"/>
    <property type="match status" value="1"/>
</dbReference>
<dbReference type="PROSITE" id="PS00600">
    <property type="entry name" value="AA_TRANSFER_CLASS_3"/>
    <property type="match status" value="1"/>
</dbReference>
<evidence type="ECO:0000256" key="3">
    <source>
        <dbReference type="ARBA" id="ARBA00022898"/>
    </source>
</evidence>
<reference evidence="5 6" key="1">
    <citation type="submission" date="2014-03" db="EMBL/GenBank/DDBJ databases">
        <title>Genome sequence of the diesel-degrader and plant-growth promoter Acinetobacter oleivorans PF-1 isolated from the roots of poplar tree.</title>
        <authorList>
            <person name="Gkorezis P."/>
            <person name="van Hamme J."/>
            <person name="Rineau F."/>
            <person name="Vangronsveld J."/>
            <person name="Francetti A."/>
        </authorList>
    </citation>
    <scope>NUCLEOTIDE SEQUENCE [LARGE SCALE GENOMIC DNA]</scope>
    <source>
        <strain evidence="5 6">PF1</strain>
    </source>
</reference>
<dbReference type="InterPro" id="IPR015422">
    <property type="entry name" value="PyrdxlP-dep_Trfase_small"/>
</dbReference>
<dbReference type="CDD" id="cd00610">
    <property type="entry name" value="OAT_like"/>
    <property type="match status" value="1"/>
</dbReference>
<dbReference type="GO" id="GO:0006527">
    <property type="term" value="P:L-arginine catabolic process"/>
    <property type="evidence" value="ECO:0007669"/>
    <property type="project" value="TreeGrafter"/>
</dbReference>
<dbReference type="InterPro" id="IPR005814">
    <property type="entry name" value="Aminotrans_3"/>
</dbReference>
<comment type="cofactor">
    <cofactor evidence="4">
        <name>pyridoxal 5'-phosphate</name>
        <dbReference type="ChEBI" id="CHEBI:597326"/>
    </cofactor>
    <text evidence="4">Binds 1 pyridoxal phosphate per subunit.</text>
</comment>
<dbReference type="GO" id="GO:0005737">
    <property type="term" value="C:cytoplasm"/>
    <property type="evidence" value="ECO:0007669"/>
    <property type="project" value="UniProtKB-SubCell"/>
</dbReference>
<dbReference type="NCBIfam" id="TIGR00707">
    <property type="entry name" value="argD"/>
    <property type="match status" value="1"/>
</dbReference>
<dbReference type="NCBIfam" id="TIGR03246">
    <property type="entry name" value="arg_catab_astC"/>
    <property type="match status" value="1"/>
</dbReference>
<keyword evidence="3 4" id="KW-0663">Pyridoxal phosphate</keyword>
<dbReference type="AlphaFoldDB" id="A0A0B2UB13"/>
<comment type="subunit">
    <text evidence="4">Homodimer.</text>
</comment>
<dbReference type="Pfam" id="PF00202">
    <property type="entry name" value="Aminotran_3"/>
    <property type="match status" value="1"/>
</dbReference>
<sequence length="411" mass="43921">MNNFAVSRSDFNEWMVPVFAPANFIPVRGEGSRIWDQENKEYIDFAGGIAVSALGHAHPVAVNALTEQATKLWHVGNGYTNEPVLRLAKQLTENTFADKVFFCNSGAEANEAALKLARKVGLDSGVAGKSGIVAFKNAFHGRTLFTVSAGGQPKYSQDFAPLPNGINHVAFNDLDAAKAVINEQTCAVIVEPIQGEGGVIPADIEFLKGLRALCDEFGALLIFDEVQTGVGRTGSLYAYMNTGVIPDVLTTAKALGGGFPVGAMLTTDKFAPHFSVGTHGTTYGGNPLASAVAGAVFEFINTPEVLNGVKARHDYYKKALNKLNEKYEIFETIRGQGLLIGCVLKSEFAGKAKDINNLAGEEGLLSLIAGPNVVRFTPSLIIPLADIDEGLKRFDRALARFVAIQKDEQAA</sequence>
<evidence type="ECO:0000256" key="2">
    <source>
        <dbReference type="ARBA" id="ARBA00022679"/>
    </source>
</evidence>
<dbReference type="HAMAP" id="MF_01107">
    <property type="entry name" value="ArgD_aminotrans_3"/>
    <property type="match status" value="1"/>
</dbReference>
<keyword evidence="4" id="KW-0028">Amino-acid biosynthesis</keyword>
<dbReference type="Gene3D" id="3.40.640.10">
    <property type="entry name" value="Type I PLP-dependent aspartate aminotransferase-like (Major domain)"/>
    <property type="match status" value="1"/>
</dbReference>
<dbReference type="PANTHER" id="PTHR11986">
    <property type="entry name" value="AMINOTRANSFERASE CLASS III"/>
    <property type="match status" value="1"/>
</dbReference>
<dbReference type="EMBL" id="JHQK01000012">
    <property type="protein sequence ID" value="KHN66404.1"/>
    <property type="molecule type" value="Genomic_DNA"/>
</dbReference>
<comment type="caution">
    <text evidence="5">The sequence shown here is derived from an EMBL/GenBank/DDBJ whole genome shotgun (WGS) entry which is preliminary data.</text>
</comment>
<dbReference type="InterPro" id="IPR049704">
    <property type="entry name" value="Aminotrans_3_PPA_site"/>
</dbReference>
<comment type="subcellular location">
    <subcellularLocation>
        <location evidence="4">Cytoplasm</location>
    </subcellularLocation>
</comment>
<evidence type="ECO:0000313" key="5">
    <source>
        <dbReference type="EMBL" id="KHN66404.1"/>
    </source>
</evidence>
<dbReference type="FunFam" id="3.40.640.10:FF:000004">
    <property type="entry name" value="Acetylornithine aminotransferase"/>
    <property type="match status" value="1"/>
</dbReference>
<comment type="pathway">
    <text evidence="4">Amino-acid biosynthesis; L-arginine biosynthesis; N(2)-acetyl-L-ornithine from L-glutamate: step 4/4.</text>
</comment>
<dbReference type="InterPro" id="IPR015421">
    <property type="entry name" value="PyrdxlP-dep_Trfase_major"/>
</dbReference>
<dbReference type="PANTHER" id="PTHR11986:SF113">
    <property type="entry name" value="SUCCINYLORNITHINE TRANSAMINASE"/>
    <property type="match status" value="1"/>
</dbReference>
<feature type="binding site" evidence="4">
    <location>
        <begin position="106"/>
        <end position="107"/>
    </location>
    <ligand>
        <name>pyridoxal 5'-phosphate</name>
        <dbReference type="ChEBI" id="CHEBI:597326"/>
    </ligand>
</feature>
<keyword evidence="4" id="KW-0963">Cytoplasm</keyword>
<feature type="binding site" evidence="4">
    <location>
        <begin position="224"/>
        <end position="227"/>
    </location>
    <ligand>
        <name>pyridoxal 5'-phosphate</name>
        <dbReference type="ChEBI" id="CHEBI:597326"/>
    </ligand>
</feature>